<dbReference type="PANTHER" id="PTHR32089">
    <property type="entry name" value="METHYL-ACCEPTING CHEMOTAXIS PROTEIN MCPB"/>
    <property type="match status" value="1"/>
</dbReference>
<evidence type="ECO:0000313" key="9">
    <source>
        <dbReference type="EMBL" id="PLZ84895.1"/>
    </source>
</evidence>
<comment type="caution">
    <text evidence="9">The sequence shown here is derived from an EMBL/GenBank/DDBJ whole genome shotgun (WGS) entry which is preliminary data.</text>
</comment>
<dbReference type="GO" id="GO:0016020">
    <property type="term" value="C:membrane"/>
    <property type="evidence" value="ECO:0007669"/>
    <property type="project" value="InterPro"/>
</dbReference>
<keyword evidence="4" id="KW-0175">Coiled coil</keyword>
<keyword evidence="10" id="KW-1185">Reference proteome</keyword>
<dbReference type="InterPro" id="IPR003018">
    <property type="entry name" value="GAF"/>
</dbReference>
<dbReference type="AlphaFoldDB" id="A0A2N6JX72"/>
<dbReference type="Gene3D" id="3.30.450.20">
    <property type="entry name" value="PAS domain"/>
    <property type="match status" value="1"/>
</dbReference>
<dbReference type="InterPro" id="IPR016132">
    <property type="entry name" value="Phyto_chromo_attachment"/>
</dbReference>
<reference evidence="9 10" key="1">
    <citation type="submission" date="2017-08" db="EMBL/GenBank/DDBJ databases">
        <title>Genomes of Fischerella (Mastigocladus) sp. strains.</title>
        <authorList>
            <person name="Miller S.R."/>
        </authorList>
    </citation>
    <scope>NUCLEOTIDE SEQUENCE [LARGE SCALE GENOMIC DNA]</scope>
    <source>
        <strain evidence="9 10">CCMEE 5323</strain>
    </source>
</reference>
<accession>A0A2N6JX72</accession>
<dbReference type="Pfam" id="PF00015">
    <property type="entry name" value="MCPsignal"/>
    <property type="match status" value="1"/>
</dbReference>
<dbReference type="SMART" id="SM00304">
    <property type="entry name" value="HAMP"/>
    <property type="match status" value="2"/>
</dbReference>
<keyword evidence="5" id="KW-0812">Transmembrane</keyword>
<keyword evidence="5" id="KW-1133">Transmembrane helix</keyword>
<dbReference type="PROSITE" id="PS50046">
    <property type="entry name" value="PHYTOCHROME_2"/>
    <property type="match status" value="2"/>
</dbReference>
<dbReference type="InterPro" id="IPR029016">
    <property type="entry name" value="GAF-like_dom_sf"/>
</dbReference>
<evidence type="ECO:0000313" key="10">
    <source>
        <dbReference type="Proteomes" id="UP000235036"/>
    </source>
</evidence>
<name>A0A2N6JX72_FISMU</name>
<proteinExistence type="inferred from homology"/>
<protein>
    <submittedName>
        <fullName evidence="9">Chemotaxis protein</fullName>
    </submittedName>
</protein>
<sequence>MVRKNNPEKTVQPNKTMSPLKHKKREKYSFNFSIKVIFASLREMSLRTKMLIFAIAIGMLPAFFIGVLAYRLVGQATTKEITNTKQDRAKLLADNINSFLSRNYGDIQRIAQEVILGNSQSQQVPNRQELEAKLKDYISNTGKIFESITLLDINGNVVADSKGQEISNQQNQEYFKVVLKTNKPYLSQNSSSTKLENSSIYLAAPVKNSSTANTVYVVRAVMPIQALEKALAIFQINEDEYTIVDSSGKIIFSQKRYQWGKNFAEVFPEWEKLQAKNQIKSQILFEKNKNNQKLVTSVPLSKIEGLPDTQWRLILSTNIDIAFATQRQLLLAFQIGTIATALVVGVIAAIVANRLVRPILATTTVVKKLGTGSLDTRIAIAGSDELAVLGSNINQMANQLQNLLREQTAEAEQLKLLTNILHSLRQSSSSEELFNITVQQARLALTADRVVIYQFNPCTGGKVIAESVVTGFPVTLENAIHDACIPPNLIEAYTKGRVLIINNILEENFSAEHLKLMERLQVKANLVVPIIKNDQLFGFLIAHHCRNPHTWQPYEVSFLRQLAIQVGLTLERVSLLEVTQTLKDTAISLSKANSSEDIYNLAVQNLLQALKVDRAIFYKIDEDFSGNIIAESVVPGWPCCLGTQINDPCLVDDVEKHSQGGVIAINDIYQADLSDCYIQQLERFAVKANLVAPILLGEKLLGLLIAHQCSQPRFWQQSEISLFEQFARIVSLSLERANLLEQAQKGQAIAETVSQQQRLQKEQLESQLLKLIDEVQEASQGNLTVRAEVSSGEIGTIAEFLNYILENLQEIIIQVKQTASQVDVAIASNFAAMDQLAVESLKQTKEISRTLKAVDQMQHSIIDVSKTAEQAAEVARNAYQIAETGGSAMDLTVENIMVLRETINETGKQVKRLGESSQKISRVVALINEIAMKINLLAINTKIEAAHAGEEVQGFVAIAQEVGILAAHSSAATTEIEEIVANIQLETSQVVKAMELGTTQVMEGTRLVQNTKHNLNHILDVCRQIDQLVHSISVATISQVQTSTEVSTLMEEIAKISEMTSNSSRQASTLLQQTMEISQQLQERVRTFDILQV</sequence>
<gene>
    <name evidence="9" type="ORF">CEN44_23465</name>
</gene>
<evidence type="ECO:0000256" key="2">
    <source>
        <dbReference type="ARBA" id="ARBA00029447"/>
    </source>
</evidence>
<dbReference type="Pfam" id="PF01590">
    <property type="entry name" value="GAF"/>
    <property type="match status" value="2"/>
</dbReference>
<dbReference type="GO" id="GO:0007165">
    <property type="term" value="P:signal transduction"/>
    <property type="evidence" value="ECO:0007669"/>
    <property type="project" value="UniProtKB-KW"/>
</dbReference>
<dbReference type="CDD" id="cd06225">
    <property type="entry name" value="HAMP"/>
    <property type="match status" value="2"/>
</dbReference>
<feature type="domain" description="Methyl-accepting transducer" evidence="7">
    <location>
        <begin position="818"/>
        <end position="1054"/>
    </location>
</feature>
<evidence type="ECO:0000259" key="6">
    <source>
        <dbReference type="PROSITE" id="PS50046"/>
    </source>
</evidence>
<organism evidence="9 10">
    <name type="scientific">Fischerella muscicola CCMEE 5323</name>
    <dbReference type="NCBI Taxonomy" id="2019572"/>
    <lineage>
        <taxon>Bacteria</taxon>
        <taxon>Bacillati</taxon>
        <taxon>Cyanobacteriota</taxon>
        <taxon>Cyanophyceae</taxon>
        <taxon>Nostocales</taxon>
        <taxon>Hapalosiphonaceae</taxon>
        <taxon>Fischerella</taxon>
    </lineage>
</organism>
<feature type="domain" description="Phytochrome chromophore attachment site" evidence="6">
    <location>
        <begin position="429"/>
        <end position="565"/>
    </location>
</feature>
<evidence type="ECO:0000256" key="4">
    <source>
        <dbReference type="SAM" id="Coils"/>
    </source>
</evidence>
<dbReference type="Proteomes" id="UP000235036">
    <property type="component" value="Unassembled WGS sequence"/>
</dbReference>
<dbReference type="InterPro" id="IPR003660">
    <property type="entry name" value="HAMP_dom"/>
</dbReference>
<dbReference type="PROSITE" id="PS50885">
    <property type="entry name" value="HAMP"/>
    <property type="match status" value="2"/>
</dbReference>
<dbReference type="Pfam" id="PF00672">
    <property type="entry name" value="HAMP"/>
    <property type="match status" value="1"/>
</dbReference>
<evidence type="ECO:0000256" key="3">
    <source>
        <dbReference type="PROSITE-ProRule" id="PRU00284"/>
    </source>
</evidence>
<dbReference type="Gene3D" id="1.10.287.950">
    <property type="entry name" value="Methyl-accepting chemotaxis protein"/>
    <property type="match status" value="1"/>
</dbReference>
<feature type="coiled-coil region" evidence="4">
    <location>
        <begin position="754"/>
        <end position="781"/>
    </location>
</feature>
<dbReference type="EMBL" id="NRQW01000555">
    <property type="protein sequence ID" value="PLZ84895.1"/>
    <property type="molecule type" value="Genomic_DNA"/>
</dbReference>
<evidence type="ECO:0000256" key="5">
    <source>
        <dbReference type="SAM" id="Phobius"/>
    </source>
</evidence>
<dbReference type="PROSITE" id="PS50111">
    <property type="entry name" value="CHEMOTAXIS_TRANSDUC_2"/>
    <property type="match status" value="1"/>
</dbReference>
<evidence type="ECO:0000259" key="7">
    <source>
        <dbReference type="PROSITE" id="PS50111"/>
    </source>
</evidence>
<feature type="coiled-coil region" evidence="4">
    <location>
        <begin position="386"/>
        <end position="417"/>
    </location>
</feature>
<dbReference type="SMART" id="SM00065">
    <property type="entry name" value="GAF"/>
    <property type="match status" value="2"/>
</dbReference>
<dbReference type="SUPFAM" id="SSF55781">
    <property type="entry name" value="GAF domain-like"/>
    <property type="match status" value="2"/>
</dbReference>
<dbReference type="Gene3D" id="3.30.450.40">
    <property type="match status" value="2"/>
</dbReference>
<feature type="domain" description="Phytochrome chromophore attachment site" evidence="6">
    <location>
        <begin position="594"/>
        <end position="729"/>
    </location>
</feature>
<dbReference type="Gene3D" id="6.10.340.10">
    <property type="match status" value="1"/>
</dbReference>
<dbReference type="SMART" id="SM00283">
    <property type="entry name" value="MA"/>
    <property type="match status" value="1"/>
</dbReference>
<feature type="domain" description="HAMP" evidence="8">
    <location>
        <begin position="762"/>
        <end position="813"/>
    </location>
</feature>
<evidence type="ECO:0000256" key="1">
    <source>
        <dbReference type="ARBA" id="ARBA00023224"/>
    </source>
</evidence>
<dbReference type="SUPFAM" id="SSF158472">
    <property type="entry name" value="HAMP domain-like"/>
    <property type="match status" value="1"/>
</dbReference>
<evidence type="ECO:0000259" key="8">
    <source>
        <dbReference type="PROSITE" id="PS50885"/>
    </source>
</evidence>
<feature type="domain" description="HAMP" evidence="8">
    <location>
        <begin position="353"/>
        <end position="405"/>
    </location>
</feature>
<comment type="similarity">
    <text evidence="2">Belongs to the methyl-accepting chemotaxis (MCP) protein family.</text>
</comment>
<dbReference type="InterPro" id="IPR004089">
    <property type="entry name" value="MCPsignal_dom"/>
</dbReference>
<keyword evidence="5" id="KW-0472">Membrane</keyword>
<feature type="transmembrane region" description="Helical" evidence="5">
    <location>
        <begin position="50"/>
        <end position="73"/>
    </location>
</feature>
<dbReference type="PANTHER" id="PTHR32089:SF114">
    <property type="entry name" value="METHYL-ACCEPTING CHEMOTAXIS PROTEIN MCPB"/>
    <property type="match status" value="1"/>
</dbReference>
<keyword evidence="1 3" id="KW-0807">Transducer</keyword>
<feature type="transmembrane region" description="Helical" evidence="5">
    <location>
        <begin position="329"/>
        <end position="352"/>
    </location>
</feature>
<dbReference type="SUPFAM" id="SSF58104">
    <property type="entry name" value="Methyl-accepting chemotaxis protein (MCP) signaling domain"/>
    <property type="match status" value="1"/>
</dbReference>